<dbReference type="Proteomes" id="UP000295757">
    <property type="component" value="Unassembled WGS sequence"/>
</dbReference>
<gene>
    <name evidence="2" type="ORF">BCF59_0468</name>
</gene>
<comment type="caution">
    <text evidence="2">The sequence shown here is derived from an EMBL/GenBank/DDBJ whole genome shotgun (WGS) entry which is preliminary data.</text>
</comment>
<evidence type="ECO:0000256" key="1">
    <source>
        <dbReference type="SAM" id="Phobius"/>
    </source>
</evidence>
<dbReference type="OrthoDB" id="401237at2"/>
<protein>
    <submittedName>
        <fullName evidence="2">Uncharacterized protein</fullName>
    </submittedName>
</protein>
<proteinExistence type="predicted"/>
<keyword evidence="1" id="KW-1133">Transmembrane helix</keyword>
<dbReference type="EMBL" id="SOCN01000001">
    <property type="protein sequence ID" value="TDV24495.1"/>
    <property type="molecule type" value="Genomic_DNA"/>
</dbReference>
<feature type="transmembrane region" description="Helical" evidence="1">
    <location>
        <begin position="238"/>
        <end position="263"/>
    </location>
</feature>
<dbReference type="RefSeq" id="WP_134110829.1">
    <property type="nucleotide sequence ID" value="NZ_SOCN01000001.1"/>
</dbReference>
<keyword evidence="1" id="KW-0812">Transmembrane</keyword>
<keyword evidence="3" id="KW-1185">Reference proteome</keyword>
<evidence type="ECO:0000313" key="2">
    <source>
        <dbReference type="EMBL" id="TDV24495.1"/>
    </source>
</evidence>
<keyword evidence="1" id="KW-0472">Membrane</keyword>
<name>A0A4R7UFW7_9BACT</name>
<reference evidence="2 3" key="1">
    <citation type="submission" date="2019-03" db="EMBL/GenBank/DDBJ databases">
        <title>Genomic Encyclopedia of Archaeal and Bacterial Type Strains, Phase II (KMG-II): from individual species to whole genera.</title>
        <authorList>
            <person name="Goeker M."/>
        </authorList>
    </citation>
    <scope>NUCLEOTIDE SEQUENCE [LARGE SCALE GENOMIC DNA]</scope>
    <source>
        <strain evidence="2 3">ATCC 35214</strain>
    </source>
</reference>
<organism evidence="2 3">
    <name type="scientific">Mycoplasmopsis mustelae</name>
    <dbReference type="NCBI Taxonomy" id="171289"/>
    <lineage>
        <taxon>Bacteria</taxon>
        <taxon>Bacillati</taxon>
        <taxon>Mycoplasmatota</taxon>
        <taxon>Mycoplasmoidales</taxon>
        <taxon>Metamycoplasmataceae</taxon>
        <taxon>Mycoplasmopsis</taxon>
    </lineage>
</organism>
<evidence type="ECO:0000313" key="3">
    <source>
        <dbReference type="Proteomes" id="UP000295757"/>
    </source>
</evidence>
<accession>A0A4R7UFW7</accession>
<sequence length="477" mass="54041">MKKLLFSIGEPISGLGGLTGIVPQTAKIEDDLLLKKQFSKDLTSKDISKAIQFSQNVFKGKENIIDSISNSIIERKTSVNKTIKETITFDDFYEITNSIIDGYRANNFINQLQAEEARKLINKQAYKSFVSDFSKDINSYKKEFTKIVATNKPKKQDEEFKITRTVLESDKGYVVNLVNNEVNSKELTVQFFKLENELKNINIIYKGINDNIVNLNYRIKVAIGLKIAASATSIVTAFLGFFSLGLAFFLSAGAGVASIGLSIHIKNLKRQKEAYVKNLDSIKLLIKPGKKYDSGFMDAYGFSKDVITSVPVNVFSTVWNYSKGQKFWYSGLKEGLKNLRKGFFWQIPGIALDIADITISVNEIIGLNNESSRINSYLQNLENWLNLISQNLENIKKVEWVVVKETPQTAPYNKGGIGGRNEVFKNLKTGEILTIDEMLKQPDWKLYSWGLKKVFNPRLNVWYIRKLPNHTKKDNLG</sequence>
<dbReference type="AlphaFoldDB" id="A0A4R7UFW7"/>